<dbReference type="InterPro" id="IPR036928">
    <property type="entry name" value="AS_sf"/>
</dbReference>
<sequence length="481" mass="51969">MPTFQLEEATIKNMQDAMASGEVTSRGLTAIYLERIAQSDKSGPVLNAVLEINPDAIFIAERLDAERRQGKLRGPLHGIPILLKDNIDTADNMHTSAGTLALADSFALEDAFLVKKLRAAGAVLLGKANMTELANFMTAGMPGGYSSRGGQVLNPYGPGKLQPGGSSSGSGAAVSANLCAASVGTETSGSILNPACRNSVVGIKPTLGLISRNGIIPITYTQDTAGPMARTVQDAAILLGAMVGEDPADEATRRCGEWECTDYTKFLDKDGLRGARIGINRGYEANFTEGEKQLISEAIEIMREAGAVIVEQTDLPHVGSNSSVLMFEFKSALNRYLARLAPHYPIRSLKDIIDFNNRHHEQTLKYGQTLLLRAQYETSGTMTESTYINDRLQDWRRSREEGIDRLLHEHRLDALLCPGVTDAAAVSGYPSIIVPAGYREDGMPFGVAFTGAAYSEPALLRFAYAFEQASKRRKPPAWGRL</sequence>
<dbReference type="EC" id="3.5.1.4" evidence="2"/>
<evidence type="ECO:0000313" key="3">
    <source>
        <dbReference type="Proteomes" id="UP001057877"/>
    </source>
</evidence>
<feature type="domain" description="Amidase" evidence="1">
    <location>
        <begin position="29"/>
        <end position="424"/>
    </location>
</feature>
<dbReference type="SUPFAM" id="SSF75304">
    <property type="entry name" value="Amidase signature (AS) enzymes"/>
    <property type="match status" value="1"/>
</dbReference>
<keyword evidence="3" id="KW-1185">Reference proteome</keyword>
<dbReference type="PANTHER" id="PTHR42678:SF34">
    <property type="entry name" value="OS04G0183300 PROTEIN"/>
    <property type="match status" value="1"/>
</dbReference>
<dbReference type="Proteomes" id="UP001057877">
    <property type="component" value="Chromosome"/>
</dbReference>
<dbReference type="RefSeq" id="WP_258385757.1">
    <property type="nucleotide sequence ID" value="NZ_CP091430.1"/>
</dbReference>
<dbReference type="InterPro" id="IPR023631">
    <property type="entry name" value="Amidase_dom"/>
</dbReference>
<dbReference type="PANTHER" id="PTHR42678">
    <property type="entry name" value="AMIDASE"/>
    <property type="match status" value="1"/>
</dbReference>
<reference evidence="2" key="1">
    <citation type="submission" date="2022-01" db="EMBL/GenBank/DDBJ databases">
        <title>Paenibacillus spongiae sp. nov., isolated from marine sponge.</title>
        <authorList>
            <person name="Li Z."/>
            <person name="Zhang M."/>
        </authorList>
    </citation>
    <scope>NUCLEOTIDE SEQUENCE</scope>
    <source>
        <strain evidence="2">PHS-Z3</strain>
    </source>
</reference>
<gene>
    <name evidence="2" type="ORF">L1F29_30365</name>
</gene>
<name>A0ABY5SBJ9_9BACL</name>
<dbReference type="EMBL" id="CP091430">
    <property type="protein sequence ID" value="UVI29668.1"/>
    <property type="molecule type" value="Genomic_DNA"/>
</dbReference>
<organism evidence="2 3">
    <name type="scientific">Paenibacillus spongiae</name>
    <dbReference type="NCBI Taxonomy" id="2909671"/>
    <lineage>
        <taxon>Bacteria</taxon>
        <taxon>Bacillati</taxon>
        <taxon>Bacillota</taxon>
        <taxon>Bacilli</taxon>
        <taxon>Bacillales</taxon>
        <taxon>Paenibacillaceae</taxon>
        <taxon>Paenibacillus</taxon>
    </lineage>
</organism>
<dbReference type="NCBIfam" id="NF005300">
    <property type="entry name" value="PRK06828.1"/>
    <property type="match status" value="1"/>
</dbReference>
<dbReference type="GO" id="GO:0004040">
    <property type="term" value="F:amidase activity"/>
    <property type="evidence" value="ECO:0007669"/>
    <property type="project" value="UniProtKB-EC"/>
</dbReference>
<keyword evidence="2" id="KW-0378">Hydrolase</keyword>
<dbReference type="Pfam" id="PF01425">
    <property type="entry name" value="Amidase"/>
    <property type="match status" value="1"/>
</dbReference>
<proteinExistence type="predicted"/>
<dbReference type="Gene3D" id="3.90.1300.10">
    <property type="entry name" value="Amidase signature (AS) domain"/>
    <property type="match status" value="1"/>
</dbReference>
<evidence type="ECO:0000313" key="2">
    <source>
        <dbReference type="EMBL" id="UVI29668.1"/>
    </source>
</evidence>
<accession>A0ABY5SBJ9</accession>
<protein>
    <submittedName>
        <fullName evidence="2">Amidase</fullName>
        <ecNumber evidence="2">3.5.1.4</ecNumber>
    </submittedName>
</protein>
<evidence type="ECO:0000259" key="1">
    <source>
        <dbReference type="Pfam" id="PF01425"/>
    </source>
</evidence>
<dbReference type="NCBIfam" id="NF006006">
    <property type="entry name" value="PRK08137.1"/>
    <property type="match status" value="1"/>
</dbReference>